<organism evidence="1 2">
    <name type="scientific">Halorussus limi</name>
    <dbReference type="NCBI Taxonomy" id="2938695"/>
    <lineage>
        <taxon>Archaea</taxon>
        <taxon>Methanobacteriati</taxon>
        <taxon>Methanobacteriota</taxon>
        <taxon>Stenosarchaea group</taxon>
        <taxon>Halobacteria</taxon>
        <taxon>Halobacteriales</taxon>
        <taxon>Haladaptataceae</taxon>
        <taxon>Halorussus</taxon>
    </lineage>
</organism>
<dbReference type="AlphaFoldDB" id="A0A8U0I0A4"/>
<dbReference type="EMBL" id="CP096661">
    <property type="protein sequence ID" value="UPV76710.1"/>
    <property type="molecule type" value="Genomic_DNA"/>
</dbReference>
<keyword evidence="1" id="KW-0614">Plasmid</keyword>
<dbReference type="KEGG" id="halx:M0R89_21175"/>
<evidence type="ECO:0000313" key="1">
    <source>
        <dbReference type="EMBL" id="UPV76710.1"/>
    </source>
</evidence>
<dbReference type="RefSeq" id="WP_248652743.1">
    <property type="nucleotide sequence ID" value="NZ_CP096661.1"/>
</dbReference>
<keyword evidence="2" id="KW-1185">Reference proteome</keyword>
<reference evidence="1 2" key="1">
    <citation type="submission" date="2022-04" db="EMBL/GenBank/DDBJ databases">
        <title>Diverse halophilic archaea isolated from saline environments.</title>
        <authorList>
            <person name="Cui H.-L."/>
        </authorList>
    </citation>
    <scope>NUCLEOTIDE SEQUENCE [LARGE SCALE GENOMIC DNA]</scope>
    <source>
        <strain evidence="1 2">XZYJT49</strain>
        <plasmid evidence="1 2">unnamed2</plasmid>
    </source>
</reference>
<sequence length="342" mass="36537">MPSNSRRHFLAVASTTGLAGLAGCAAFGGSRPDVNPATGLARDTSQALDDEAVYVAGDDNYLPNPPTTTESIEDADAVLATETADRTKLANAFRAGKPVAVAGGGATGIVQTLLDSVQEDYSFGVEIVRARPVKVVVADPRGETVETYTFVAEGGWDEPILDPFGWVLVGRVPECDTFVPESSMDDMFEYAGAAHIAGRFPTGETYVSRSEASVNRQDAGLFIRLRTKLHAAANDGYAVEKAVREADFADDKRLTEVYPNAHTQNGVQVANVSDTTRSTFVIEITPANSRARSTLTGCGGLQTGSGLAYDHRTSFQWKRDRLLGTDRRYGSATGRGEWAFNA</sequence>
<protein>
    <submittedName>
        <fullName evidence="1">Uncharacterized protein</fullName>
    </submittedName>
</protein>
<evidence type="ECO:0000313" key="2">
    <source>
        <dbReference type="Proteomes" id="UP000830729"/>
    </source>
</evidence>
<dbReference type="Proteomes" id="UP000830729">
    <property type="component" value="Plasmid unnamed2"/>
</dbReference>
<dbReference type="PROSITE" id="PS51318">
    <property type="entry name" value="TAT"/>
    <property type="match status" value="1"/>
</dbReference>
<proteinExistence type="predicted"/>
<dbReference type="InterPro" id="IPR006311">
    <property type="entry name" value="TAT_signal"/>
</dbReference>
<gene>
    <name evidence="1" type="ORF">M0R89_21175</name>
</gene>
<name>A0A8U0I0A4_9EURY</name>
<dbReference type="GeneID" id="72187768"/>
<accession>A0A8U0I0A4</accession>
<geneLocation type="plasmid" evidence="1 2">
    <name>unnamed2</name>
</geneLocation>
<dbReference type="PROSITE" id="PS51257">
    <property type="entry name" value="PROKAR_LIPOPROTEIN"/>
    <property type="match status" value="1"/>
</dbReference>